<reference evidence="10" key="1">
    <citation type="journal article" date="2013" name="Genome Res.">
        <title>A second-generation assembly of the Drosophila simulans genome provides new insights into patterns of lineage-specific divergence.</title>
        <authorList>
            <person name="Hu T.T."/>
            <person name="Eisen M.B."/>
            <person name="Thornton K.R."/>
            <person name="Andolfatto P."/>
        </authorList>
    </citation>
    <scope>NUCLEOTIDE SEQUENCE [LARGE SCALE GENOMIC DNA]</scope>
    <source>
        <strain evidence="10">W501</strain>
    </source>
</reference>
<dbReference type="GO" id="GO:0006728">
    <property type="term" value="P:pteridine biosynthetic process"/>
    <property type="evidence" value="ECO:0007669"/>
    <property type="project" value="EnsemblMetazoa"/>
</dbReference>
<accession>A0A0J9R4V5</accession>
<dbReference type="SUPFAM" id="SSF55620">
    <property type="entry name" value="Tetrahydrobiopterin biosynthesis enzymes-like"/>
    <property type="match status" value="1"/>
</dbReference>
<dbReference type="InterPro" id="IPR007115">
    <property type="entry name" value="6-PTP_synth/QueD"/>
</dbReference>
<reference evidence="10" key="3">
    <citation type="submission" date="2015-04" db="EMBL/GenBank/DDBJ databases">
        <authorList>
            <consortium name="FlyBase"/>
        </authorList>
    </citation>
    <scope>NUCLEOTIDE SEQUENCE</scope>
    <source>
        <strain evidence="10">W501</strain>
    </source>
</reference>
<dbReference type="EC" id="4.2.3.12" evidence="4"/>
<dbReference type="OrthoDB" id="14045at2759"/>
<dbReference type="GO" id="GO:0046872">
    <property type="term" value="F:metal ion binding"/>
    <property type="evidence" value="ECO:0007669"/>
    <property type="project" value="UniProtKB-KW"/>
</dbReference>
<organism evidence="10">
    <name type="scientific">Drosophila simulans</name>
    <name type="common">Fruit fly</name>
    <dbReference type="NCBI Taxonomy" id="7240"/>
    <lineage>
        <taxon>Eukaryota</taxon>
        <taxon>Metazoa</taxon>
        <taxon>Ecdysozoa</taxon>
        <taxon>Arthropoda</taxon>
        <taxon>Hexapoda</taxon>
        <taxon>Insecta</taxon>
        <taxon>Pterygota</taxon>
        <taxon>Neoptera</taxon>
        <taxon>Endopterygota</taxon>
        <taxon>Diptera</taxon>
        <taxon>Brachycera</taxon>
        <taxon>Muscomorpha</taxon>
        <taxon>Ephydroidea</taxon>
        <taxon>Drosophilidae</taxon>
        <taxon>Drosophila</taxon>
        <taxon>Sophophora</taxon>
    </lineage>
</organism>
<dbReference type="Bgee" id="FBgn0269470">
    <property type="expression patterns" value="Expressed in embryo and 3 other cell types or tissues"/>
</dbReference>
<evidence type="ECO:0000256" key="9">
    <source>
        <dbReference type="ARBA" id="ARBA00023239"/>
    </source>
</evidence>
<evidence type="ECO:0000256" key="8">
    <source>
        <dbReference type="ARBA" id="ARBA00023007"/>
    </source>
</evidence>
<evidence type="ECO:0000256" key="1">
    <source>
        <dbReference type="ARBA" id="ARBA00001947"/>
    </source>
</evidence>
<protein>
    <recommendedName>
        <fullName evidence="5">6-pyruvoyl tetrahydrobiopterin synthase</fullName>
        <ecNumber evidence="4">4.2.3.12</ecNumber>
    </recommendedName>
</protein>
<keyword evidence="9" id="KW-0456">Lyase</keyword>
<dbReference type="GO" id="GO:0005739">
    <property type="term" value="C:mitochondrion"/>
    <property type="evidence" value="ECO:0007669"/>
    <property type="project" value="TreeGrafter"/>
</dbReference>
<dbReference type="Gene3D" id="3.30.479.10">
    <property type="entry name" value="6-pyruvoyl tetrahydropterin synthase/QueD"/>
    <property type="match status" value="1"/>
</dbReference>
<dbReference type="GO" id="GO:0042802">
    <property type="term" value="F:identical protein binding"/>
    <property type="evidence" value="ECO:0007669"/>
    <property type="project" value="EnsemblMetazoa"/>
</dbReference>
<evidence type="ECO:0000256" key="7">
    <source>
        <dbReference type="ARBA" id="ARBA00022833"/>
    </source>
</evidence>
<dbReference type="PANTHER" id="PTHR12589">
    <property type="entry name" value="PYRUVOYL TETRAHYDROBIOPTERIN SYNTHASE"/>
    <property type="match status" value="1"/>
</dbReference>
<dbReference type="CDD" id="cd00470">
    <property type="entry name" value="PTPS"/>
    <property type="match status" value="1"/>
</dbReference>
<dbReference type="UniPathway" id="UPA00849">
    <property type="reaction ID" value="UER00819"/>
</dbReference>
<dbReference type="SMR" id="A0A0J9R4V5"/>
<dbReference type="FunFam" id="3.30.479.10:FF:000003">
    <property type="entry name" value="6-pyruvoyl tetrahydrobiopterin synthase"/>
    <property type="match status" value="1"/>
</dbReference>
<dbReference type="PANTHER" id="PTHR12589:SF7">
    <property type="entry name" value="6-PYRUVOYL TETRAHYDROBIOPTERIN SYNTHASE"/>
    <property type="match status" value="1"/>
</dbReference>
<dbReference type="AlphaFoldDB" id="A0A0J9R4V5"/>
<dbReference type="PROSITE" id="PS00988">
    <property type="entry name" value="PTPS_2"/>
    <property type="match status" value="1"/>
</dbReference>
<keyword evidence="7" id="KW-0862">Zinc</keyword>
<comment type="similarity">
    <text evidence="3">Belongs to the PTPS family.</text>
</comment>
<dbReference type="Pfam" id="PF01242">
    <property type="entry name" value="PTPS"/>
    <property type="match status" value="1"/>
</dbReference>
<evidence type="ECO:0000256" key="3">
    <source>
        <dbReference type="ARBA" id="ARBA00009164"/>
    </source>
</evidence>
<dbReference type="InterPro" id="IPR038418">
    <property type="entry name" value="6-PTP_synth/QueD_sf"/>
</dbReference>
<name>A0A0J9R4V5_DROSI</name>
<dbReference type="GO" id="GO:0006729">
    <property type="term" value="P:tetrahydrobiopterin biosynthetic process"/>
    <property type="evidence" value="ECO:0007669"/>
    <property type="project" value="UniProtKB-UniPathway"/>
</dbReference>
<dbReference type="InterPro" id="IPR022470">
    <property type="entry name" value="PTPS_Cys_AS"/>
</dbReference>
<keyword evidence="6" id="KW-0479">Metal-binding</keyword>
<dbReference type="PROSITE" id="PS00987">
    <property type="entry name" value="PTPS_1"/>
    <property type="match status" value="1"/>
</dbReference>
<reference evidence="10" key="2">
    <citation type="submission" date="2014-06" db="EMBL/GenBank/DDBJ databases">
        <authorList>
            <person name="Hu T."/>
            <person name="Eisen M.B."/>
            <person name="Thornton K.R."/>
            <person name="Andolfatto P."/>
        </authorList>
    </citation>
    <scope>NUCLEOTIDE SEQUENCE</scope>
    <source>
        <strain evidence="10">W501</strain>
    </source>
</reference>
<evidence type="ECO:0000256" key="2">
    <source>
        <dbReference type="ARBA" id="ARBA00005126"/>
    </source>
</evidence>
<evidence type="ECO:0000313" key="10">
    <source>
        <dbReference type="EMBL" id="KMY91123.1"/>
    </source>
</evidence>
<dbReference type="NCBIfam" id="TIGR00039">
    <property type="entry name" value="6PTHBS"/>
    <property type="match status" value="1"/>
</dbReference>
<evidence type="ECO:0000256" key="4">
    <source>
        <dbReference type="ARBA" id="ARBA00013100"/>
    </source>
</evidence>
<gene>
    <name evidence="10" type="primary">Dsim\GD28180</name>
    <name evidence="10" type="ORF">Dsimw501_GD28180</name>
</gene>
<dbReference type="InterPro" id="IPR022469">
    <property type="entry name" value="PTPS_His_AS"/>
</dbReference>
<sequence>MSQQPVAFLTRRETFSACHRLHSPQLSDAENLEVFGKCNNFHGHGHNYTVEITVRGPIDRRTGMVLNITELKEAIETVIMKRLDHKNLDKDVEYFANTPSTTENLAVYIWDNIRLQLKKPELLYEVKIHETPKNIISYRGPYPLNGIYNPINKRIAHDSCTNISSDSD</sequence>
<comment type="cofactor">
    <cofactor evidence="1">
        <name>Zn(2+)</name>
        <dbReference type="ChEBI" id="CHEBI:29105"/>
    </cofactor>
</comment>
<proteinExistence type="inferred from homology"/>
<dbReference type="KEGG" id="dsi:Dsimw501_GD28180"/>
<comment type="pathway">
    <text evidence="2">Cofactor biosynthesis; tetrahydrobiopterin biosynthesis; tetrahydrobiopterin from 7,8-dihydroneopterin triphosphate: step 1/3.</text>
</comment>
<keyword evidence="8" id="KW-0783">Tetrahydrobiopterin biosynthesis</keyword>
<evidence type="ECO:0000256" key="5">
    <source>
        <dbReference type="ARBA" id="ARBA00015587"/>
    </source>
</evidence>
<evidence type="ECO:0000256" key="6">
    <source>
        <dbReference type="ARBA" id="ARBA00022723"/>
    </source>
</evidence>
<dbReference type="Proteomes" id="UP000035880">
    <property type="component" value="Chromosome 2L"/>
</dbReference>
<dbReference type="GO" id="GO:0003874">
    <property type="term" value="F:6-pyruvoyltetrahydropterin synthase activity"/>
    <property type="evidence" value="ECO:0007669"/>
    <property type="project" value="UniProtKB-EC"/>
</dbReference>
<dbReference type="EMBL" id="CM002910">
    <property type="protein sequence ID" value="KMY91123.1"/>
    <property type="molecule type" value="Genomic_DNA"/>
</dbReference>